<organism evidence="5 6">
    <name type="scientific">Candidatus Ureaplasma intestinipullorum</name>
    <dbReference type="NCBI Taxonomy" id="2838770"/>
    <lineage>
        <taxon>Bacteria</taxon>
        <taxon>Bacillati</taxon>
        <taxon>Mycoplasmatota</taxon>
        <taxon>Mycoplasmoidales</taxon>
        <taxon>Mycoplasmoidaceae</taxon>
        <taxon>Ureaplasma</taxon>
    </lineage>
</organism>
<comment type="subcellular location">
    <subcellularLocation>
        <location evidence="1">Cytoplasm</location>
    </subcellularLocation>
</comment>
<dbReference type="InterPro" id="IPR050399">
    <property type="entry name" value="HPr"/>
</dbReference>
<dbReference type="Pfam" id="PF00381">
    <property type="entry name" value="PTS-HPr"/>
    <property type="match status" value="1"/>
</dbReference>
<sequence>MVKKSFLIKSKDGLDVKTITKLVNIASSFSSNIDFSVNNNIADAKSIINLMALNVQHNEELNIVVEGKDENNAIDAIIQVLKECQTI</sequence>
<evidence type="ECO:0000256" key="1">
    <source>
        <dbReference type="ARBA" id="ARBA00004496"/>
    </source>
</evidence>
<dbReference type="PROSITE" id="PS51350">
    <property type="entry name" value="PTS_HPR_DOM"/>
    <property type="match status" value="1"/>
</dbReference>
<reference evidence="5" key="1">
    <citation type="journal article" date="2021" name="PeerJ">
        <title>Extensive microbial diversity within the chicken gut microbiome revealed by metagenomics and culture.</title>
        <authorList>
            <person name="Gilroy R."/>
            <person name="Ravi A."/>
            <person name="Getino M."/>
            <person name="Pursley I."/>
            <person name="Horton D.L."/>
            <person name="Alikhan N.F."/>
            <person name="Baker D."/>
            <person name="Gharbi K."/>
            <person name="Hall N."/>
            <person name="Watson M."/>
            <person name="Adriaenssens E.M."/>
            <person name="Foster-Nyarko E."/>
            <person name="Jarju S."/>
            <person name="Secka A."/>
            <person name="Antonio M."/>
            <person name="Oren A."/>
            <person name="Chaudhuri R.R."/>
            <person name="La Ragione R."/>
            <person name="Hildebrand F."/>
            <person name="Pallen M.J."/>
        </authorList>
    </citation>
    <scope>NUCLEOTIDE SEQUENCE</scope>
    <source>
        <strain evidence="5">A5-1222</strain>
    </source>
</reference>
<dbReference type="EMBL" id="JAHLFM010000038">
    <property type="protein sequence ID" value="MBU3830989.1"/>
    <property type="molecule type" value="Genomic_DNA"/>
</dbReference>
<dbReference type="PRINTS" id="PR00107">
    <property type="entry name" value="PHOSPHOCPHPR"/>
</dbReference>
<dbReference type="GO" id="GO:0005737">
    <property type="term" value="C:cytoplasm"/>
    <property type="evidence" value="ECO:0007669"/>
    <property type="project" value="UniProtKB-SubCell"/>
</dbReference>
<comment type="caution">
    <text evidence="5">The sequence shown here is derived from an EMBL/GenBank/DDBJ whole genome shotgun (WGS) entry which is preliminary data.</text>
</comment>
<keyword evidence="2" id="KW-0963">Cytoplasm</keyword>
<dbReference type="GO" id="GO:0009401">
    <property type="term" value="P:phosphoenolpyruvate-dependent sugar phosphotransferase system"/>
    <property type="evidence" value="ECO:0007669"/>
    <property type="project" value="UniProtKB-KW"/>
</dbReference>
<evidence type="ECO:0000256" key="2">
    <source>
        <dbReference type="ARBA" id="ARBA00022490"/>
    </source>
</evidence>
<reference evidence="5" key="2">
    <citation type="submission" date="2021-04" db="EMBL/GenBank/DDBJ databases">
        <authorList>
            <person name="Gilroy R."/>
        </authorList>
    </citation>
    <scope>NUCLEOTIDE SEQUENCE</scope>
    <source>
        <strain evidence="5">A5-1222</strain>
    </source>
</reference>
<dbReference type="InterPro" id="IPR035895">
    <property type="entry name" value="HPr-like_sf"/>
</dbReference>
<dbReference type="Proteomes" id="UP000824247">
    <property type="component" value="Unassembled WGS sequence"/>
</dbReference>
<dbReference type="InterPro" id="IPR000032">
    <property type="entry name" value="HPr-like"/>
</dbReference>
<feature type="domain" description="HPr" evidence="4">
    <location>
        <begin position="1"/>
        <end position="87"/>
    </location>
</feature>
<dbReference type="AlphaFoldDB" id="A0A9E2NXW9"/>
<evidence type="ECO:0000256" key="3">
    <source>
        <dbReference type="ARBA" id="ARBA00022683"/>
    </source>
</evidence>
<dbReference type="PANTHER" id="PTHR33705">
    <property type="entry name" value="PHOSPHOCARRIER PROTEIN HPR"/>
    <property type="match status" value="1"/>
</dbReference>
<dbReference type="Gene3D" id="3.30.1340.10">
    <property type="entry name" value="HPr-like"/>
    <property type="match status" value="1"/>
</dbReference>
<name>A0A9E2NXW9_9BACT</name>
<evidence type="ECO:0000313" key="6">
    <source>
        <dbReference type="Proteomes" id="UP000824247"/>
    </source>
</evidence>
<evidence type="ECO:0000313" key="5">
    <source>
        <dbReference type="EMBL" id="MBU3830989.1"/>
    </source>
</evidence>
<protein>
    <submittedName>
        <fullName evidence="5">HPr family phosphocarrier protein</fullName>
    </submittedName>
</protein>
<proteinExistence type="predicted"/>
<gene>
    <name evidence="5" type="ORF">H9897_02430</name>
</gene>
<accession>A0A9E2NXW9</accession>
<keyword evidence="3" id="KW-0598">Phosphotransferase system</keyword>
<dbReference type="NCBIfam" id="TIGR01003">
    <property type="entry name" value="PTS_HPr_family"/>
    <property type="match status" value="1"/>
</dbReference>
<dbReference type="SUPFAM" id="SSF55594">
    <property type="entry name" value="HPr-like"/>
    <property type="match status" value="1"/>
</dbReference>
<evidence type="ECO:0000259" key="4">
    <source>
        <dbReference type="PROSITE" id="PS51350"/>
    </source>
</evidence>
<dbReference type="PANTHER" id="PTHR33705:SF2">
    <property type="entry name" value="PHOSPHOCARRIER PROTEIN NPR"/>
    <property type="match status" value="1"/>
</dbReference>